<evidence type="ECO:0000259" key="2">
    <source>
        <dbReference type="PROSITE" id="PS51272"/>
    </source>
</evidence>
<keyword evidence="1" id="KW-0732">Signal</keyword>
<gene>
    <name evidence="3" type="ORF">ADA01nite_12830</name>
</gene>
<sequence length="195" mass="22262">MRWKKPKKHIVAMWIAGMMVLTASPVSAAHFSDMPSTHWAYASVEWASRQGIVTGYEDGTFKPSRQVTEAEFLVMYMHYFFNMDSIPDRSAEQKYWADSYYQSAAELHVPVQGGAYKDGPVRRGLVARMITKAIGYDYSEKQAVEWLLEKEIVSGREAGTRTYASYAPDAPLARAEAAQLFKTLYEKDYTRFISR</sequence>
<organism evidence="3 4">
    <name type="scientific">Aneurinibacillus danicus</name>
    <dbReference type="NCBI Taxonomy" id="267746"/>
    <lineage>
        <taxon>Bacteria</taxon>
        <taxon>Bacillati</taxon>
        <taxon>Bacillota</taxon>
        <taxon>Bacilli</taxon>
        <taxon>Bacillales</taxon>
        <taxon>Paenibacillaceae</taxon>
        <taxon>Aneurinibacillus group</taxon>
        <taxon>Aneurinibacillus</taxon>
    </lineage>
</organism>
<evidence type="ECO:0000313" key="3">
    <source>
        <dbReference type="EMBL" id="GEN33823.1"/>
    </source>
</evidence>
<dbReference type="Proteomes" id="UP000321157">
    <property type="component" value="Unassembled WGS sequence"/>
</dbReference>
<dbReference type="OrthoDB" id="2678541at2"/>
<protein>
    <recommendedName>
        <fullName evidence="2">SLH domain-containing protein</fullName>
    </recommendedName>
</protein>
<feature type="chain" id="PRO_5022003650" description="SLH domain-containing protein" evidence="1">
    <location>
        <begin position="29"/>
        <end position="195"/>
    </location>
</feature>
<keyword evidence="4" id="KW-1185">Reference proteome</keyword>
<accession>A0A511V814</accession>
<evidence type="ECO:0000256" key="1">
    <source>
        <dbReference type="SAM" id="SignalP"/>
    </source>
</evidence>
<feature type="domain" description="SLH" evidence="2">
    <location>
        <begin position="27"/>
        <end position="90"/>
    </location>
</feature>
<dbReference type="Pfam" id="PF00395">
    <property type="entry name" value="SLH"/>
    <property type="match status" value="2"/>
</dbReference>
<dbReference type="EMBL" id="BJXX01000056">
    <property type="protein sequence ID" value="GEN33823.1"/>
    <property type="molecule type" value="Genomic_DNA"/>
</dbReference>
<dbReference type="PANTHER" id="PTHR43308">
    <property type="entry name" value="OUTER MEMBRANE PROTEIN ALPHA-RELATED"/>
    <property type="match status" value="1"/>
</dbReference>
<dbReference type="InterPro" id="IPR051465">
    <property type="entry name" value="Cell_Envelope_Struct_Comp"/>
</dbReference>
<dbReference type="AlphaFoldDB" id="A0A511V814"/>
<dbReference type="InterPro" id="IPR001119">
    <property type="entry name" value="SLH_dom"/>
</dbReference>
<feature type="signal peptide" evidence="1">
    <location>
        <begin position="1"/>
        <end position="28"/>
    </location>
</feature>
<dbReference type="PROSITE" id="PS51272">
    <property type="entry name" value="SLH"/>
    <property type="match status" value="1"/>
</dbReference>
<comment type="caution">
    <text evidence="3">The sequence shown here is derived from an EMBL/GenBank/DDBJ whole genome shotgun (WGS) entry which is preliminary data.</text>
</comment>
<dbReference type="RefSeq" id="WP_146809140.1">
    <property type="nucleotide sequence ID" value="NZ_BJXX01000056.1"/>
</dbReference>
<proteinExistence type="predicted"/>
<reference evidence="3 4" key="1">
    <citation type="submission" date="2019-07" db="EMBL/GenBank/DDBJ databases">
        <title>Whole genome shotgun sequence of Aneurinibacillus danicus NBRC 102444.</title>
        <authorList>
            <person name="Hosoyama A."/>
            <person name="Uohara A."/>
            <person name="Ohji S."/>
            <person name="Ichikawa N."/>
        </authorList>
    </citation>
    <scope>NUCLEOTIDE SEQUENCE [LARGE SCALE GENOMIC DNA]</scope>
    <source>
        <strain evidence="3 4">NBRC 102444</strain>
    </source>
</reference>
<evidence type="ECO:0000313" key="4">
    <source>
        <dbReference type="Proteomes" id="UP000321157"/>
    </source>
</evidence>
<name>A0A511V814_9BACL</name>